<comment type="caution">
    <text evidence="2">The sequence shown here is derived from an EMBL/GenBank/DDBJ whole genome shotgun (WGS) entry which is preliminary data.</text>
</comment>
<reference evidence="3" key="1">
    <citation type="submission" date="2024-07" db="EMBL/GenBank/DDBJ databases">
        <title>Two chromosome-level genome assemblies of Korean endemic species Abeliophyllum distichum and Forsythia ovata (Oleaceae).</title>
        <authorList>
            <person name="Jang H."/>
        </authorList>
    </citation>
    <scope>NUCLEOTIDE SEQUENCE [LARGE SCALE GENOMIC DNA]</scope>
</reference>
<feature type="region of interest" description="Disordered" evidence="1">
    <location>
        <begin position="117"/>
        <end position="148"/>
    </location>
</feature>
<proteinExistence type="predicted"/>
<accession>A0ABD1WQI3</accession>
<organism evidence="2 3">
    <name type="scientific">Forsythia ovata</name>
    <dbReference type="NCBI Taxonomy" id="205694"/>
    <lineage>
        <taxon>Eukaryota</taxon>
        <taxon>Viridiplantae</taxon>
        <taxon>Streptophyta</taxon>
        <taxon>Embryophyta</taxon>
        <taxon>Tracheophyta</taxon>
        <taxon>Spermatophyta</taxon>
        <taxon>Magnoliopsida</taxon>
        <taxon>eudicotyledons</taxon>
        <taxon>Gunneridae</taxon>
        <taxon>Pentapetalae</taxon>
        <taxon>asterids</taxon>
        <taxon>lamiids</taxon>
        <taxon>Lamiales</taxon>
        <taxon>Oleaceae</taxon>
        <taxon>Forsythieae</taxon>
        <taxon>Forsythia</taxon>
    </lineage>
</organism>
<dbReference type="EMBL" id="JBFOLJ010000002">
    <property type="protein sequence ID" value="KAL2551938.1"/>
    <property type="molecule type" value="Genomic_DNA"/>
</dbReference>
<dbReference type="Proteomes" id="UP001604277">
    <property type="component" value="Unassembled WGS sequence"/>
</dbReference>
<dbReference type="AlphaFoldDB" id="A0ABD1WQI3"/>
<sequence length="148" mass="16626">MAPTEGISSPVCGARLVPEAVIPFGSLKGRLDLGRTACLTGKTNPFYPSDDSKCELCILSPWCLEFYKKKVKVVNPRRTNGYTRRLFVTNSIQATSVEDYDPIDDAEQYEDFVDEYENVEPNLDNDDSEDGENDDHSDYDDVLENDAD</sequence>
<keyword evidence="3" id="KW-1185">Reference proteome</keyword>
<evidence type="ECO:0000313" key="2">
    <source>
        <dbReference type="EMBL" id="KAL2551938.1"/>
    </source>
</evidence>
<gene>
    <name evidence="2" type="ORF">Fot_05557</name>
</gene>
<name>A0ABD1WQI3_9LAMI</name>
<evidence type="ECO:0000313" key="3">
    <source>
        <dbReference type="Proteomes" id="UP001604277"/>
    </source>
</evidence>
<protein>
    <submittedName>
        <fullName evidence="2">Uncharacterized protein</fullName>
    </submittedName>
</protein>
<evidence type="ECO:0000256" key="1">
    <source>
        <dbReference type="SAM" id="MobiDB-lite"/>
    </source>
</evidence>